<dbReference type="InterPro" id="IPR017072">
    <property type="entry name" value="TF_Spt6"/>
</dbReference>
<dbReference type="Gene3D" id="3.30.420.140">
    <property type="entry name" value="YqgF/RNase H-like domain"/>
    <property type="match status" value="1"/>
</dbReference>
<dbReference type="InterPro" id="IPR028231">
    <property type="entry name" value="Spt6_YqgF"/>
</dbReference>
<dbReference type="InterPro" id="IPR023323">
    <property type="entry name" value="Tex-like_dom_sf"/>
</dbReference>
<feature type="domain" description="Transcription elongation factor Spt6 YqgF" evidence="2">
    <location>
        <begin position="259"/>
        <end position="409"/>
    </location>
</feature>
<dbReference type="InterPro" id="IPR037027">
    <property type="entry name" value="YqgF/RNaseH-like_dom_sf"/>
</dbReference>
<evidence type="ECO:0000313" key="3">
    <source>
        <dbReference type="EMBL" id="MES1919071.1"/>
    </source>
</evidence>
<dbReference type="Pfam" id="PF14635">
    <property type="entry name" value="HHH_7"/>
    <property type="match status" value="1"/>
</dbReference>
<dbReference type="Proteomes" id="UP001439008">
    <property type="component" value="Unassembled WGS sequence"/>
</dbReference>
<feature type="non-terminal residue" evidence="3">
    <location>
        <position position="627"/>
    </location>
</feature>
<accession>A0ABV2AHB5</accession>
<reference evidence="3 4" key="1">
    <citation type="journal article" date="2024" name="BMC Biol.">
        <title>Comparative genomics of Ascetosporea gives new insight into the evolutionary basis for animal parasitism in Rhizaria.</title>
        <authorList>
            <person name="Hiltunen Thoren M."/>
            <person name="Onut-Brannstrom I."/>
            <person name="Alfjorden A."/>
            <person name="Peckova H."/>
            <person name="Swords F."/>
            <person name="Hooper C."/>
            <person name="Holzer A.S."/>
            <person name="Bass D."/>
            <person name="Burki F."/>
        </authorList>
    </citation>
    <scope>NUCLEOTIDE SEQUENCE [LARGE SCALE GENOMIC DNA]</scope>
    <source>
        <strain evidence="3">20-A016</strain>
    </source>
</reference>
<feature type="domain" description="Transcription elongation factor Spt6 helix-hairpin-helix motif" evidence="1">
    <location>
        <begin position="419"/>
        <end position="518"/>
    </location>
</feature>
<dbReference type="PANTHER" id="PTHR10145">
    <property type="entry name" value="TRANSCRIPTION ELONGATION FACTOR SPT6"/>
    <property type="match status" value="1"/>
</dbReference>
<organism evidence="3 4">
    <name type="scientific">Bonamia ostreae</name>
    <dbReference type="NCBI Taxonomy" id="126728"/>
    <lineage>
        <taxon>Eukaryota</taxon>
        <taxon>Sar</taxon>
        <taxon>Rhizaria</taxon>
        <taxon>Endomyxa</taxon>
        <taxon>Ascetosporea</taxon>
        <taxon>Haplosporida</taxon>
        <taxon>Bonamia</taxon>
    </lineage>
</organism>
<comment type="caution">
    <text evidence="3">The sequence shown here is derived from an EMBL/GenBank/DDBJ whole genome shotgun (WGS) entry which is preliminary data.</text>
</comment>
<evidence type="ECO:0000259" key="1">
    <source>
        <dbReference type="Pfam" id="PF14635"/>
    </source>
</evidence>
<dbReference type="Gene3D" id="1.10.3500.10">
    <property type="entry name" value="Tex N-terminal region-like"/>
    <property type="match status" value="1"/>
</dbReference>
<evidence type="ECO:0000313" key="4">
    <source>
        <dbReference type="Proteomes" id="UP001439008"/>
    </source>
</evidence>
<dbReference type="InterPro" id="IPR012337">
    <property type="entry name" value="RNaseH-like_sf"/>
</dbReference>
<dbReference type="SUPFAM" id="SSF53098">
    <property type="entry name" value="Ribonuclease H-like"/>
    <property type="match status" value="1"/>
</dbReference>
<protein>
    <submittedName>
        <fullName evidence="3">Uncharacterized protein</fullName>
    </submittedName>
</protein>
<evidence type="ECO:0000259" key="2">
    <source>
        <dbReference type="Pfam" id="PF14639"/>
    </source>
</evidence>
<gene>
    <name evidence="3" type="ORF">MHBO_000942</name>
</gene>
<keyword evidence="4" id="KW-1185">Reference proteome</keyword>
<dbReference type="InterPro" id="IPR032706">
    <property type="entry name" value="Spt6_HHH"/>
</dbReference>
<dbReference type="Pfam" id="PF14639">
    <property type="entry name" value="YqgF"/>
    <property type="match status" value="1"/>
</dbReference>
<dbReference type="PANTHER" id="PTHR10145:SF6">
    <property type="entry name" value="TRANSCRIPTION ELONGATION FACTOR SPT6"/>
    <property type="match status" value="1"/>
</dbReference>
<sequence length="627" mass="71704">MDLKTLRCIQMLGFSFTKFDKLREKLEIEDFDEIQFDQNLDEANFLENLANCSKGENSRFSSISDVENFIIKFLSTEIGKNPFFKKISRKIFLDNAELSTIPTKKGKRNINWMNPLFTIKKLTKKPISQFFDEFENPSSHSEAMLEQYALLTDALERGYIKREFSFKDDLDQSRKYGQLEKTLLSIYSEPLSESQKVTELRSQIVLKAIETHFLPDCIAFADDLLLEKSQNFIAANCSKALYEEYLVRERLWKNDFGGSVIAIALCDGEEPSCCAVLDQNGLLMDYAIFRFLKFAQSSGKNAKKDQNVRILKKKEDLKTFKELILEHSPDLVVIGASHFRCDKVLSDIESVCSVSEKRISCELVKPQIAKIFERSSRAENEFFGYPAGIRNAVSLGRFAIDPLSEICYMTFGDLSEQNDILSLKLDKDFKLVPKMKLMERLTETLVSFVNRVGVELSKGVLEHPHKKAVLQFVSGLSPKMAELIAKKSKNGIQSRAELFGIISGFPKIYQNCVGFLRLSSSEQKEMNRINLGETRIKPDLLPLTEKILKFALREANVDFAEKTKVEKLAKMAKKNLKAILNFDCEKCLKEFMSGDNEENGFGEENLKYFINLIIDEIKNPFQVGELK</sequence>
<dbReference type="EMBL" id="JBDODL010000191">
    <property type="protein sequence ID" value="MES1919071.1"/>
    <property type="molecule type" value="Genomic_DNA"/>
</dbReference>
<name>A0ABV2AHB5_9EUKA</name>
<proteinExistence type="predicted"/>
<dbReference type="Gene3D" id="1.10.150.310">
    <property type="entry name" value="Tex RuvX-like domain-like"/>
    <property type="match status" value="1"/>
</dbReference>